<dbReference type="PROSITE" id="PS50801">
    <property type="entry name" value="STAS"/>
    <property type="match status" value="1"/>
</dbReference>
<accession>A0ABP9LQA8</accession>
<name>A0ABP9LQA8_9ACTN</name>
<organism evidence="4 5">
    <name type="scientific">Streptomyces similanensis</name>
    <dbReference type="NCBI Taxonomy" id="1274988"/>
    <lineage>
        <taxon>Bacteria</taxon>
        <taxon>Bacillati</taxon>
        <taxon>Actinomycetota</taxon>
        <taxon>Actinomycetes</taxon>
        <taxon>Kitasatosporales</taxon>
        <taxon>Streptomycetaceae</taxon>
        <taxon>Streptomyces</taxon>
    </lineage>
</organism>
<comment type="similarity">
    <text evidence="1 2">Belongs to the anti-sigma-factor antagonist family.</text>
</comment>
<dbReference type="RefSeq" id="WP_345672456.1">
    <property type="nucleotide sequence ID" value="NZ_BAABKC010000141.1"/>
</dbReference>
<dbReference type="Gene3D" id="3.30.750.24">
    <property type="entry name" value="STAS domain"/>
    <property type="match status" value="1"/>
</dbReference>
<dbReference type="EMBL" id="BAABKC010000141">
    <property type="protein sequence ID" value="GAA5080878.1"/>
    <property type="molecule type" value="Genomic_DNA"/>
</dbReference>
<keyword evidence="5" id="KW-1185">Reference proteome</keyword>
<evidence type="ECO:0000259" key="3">
    <source>
        <dbReference type="PROSITE" id="PS50801"/>
    </source>
</evidence>
<dbReference type="InterPro" id="IPR003658">
    <property type="entry name" value="Anti-sigma_ant"/>
</dbReference>
<feature type="domain" description="STAS" evidence="3">
    <location>
        <begin position="12"/>
        <end position="121"/>
    </location>
</feature>
<dbReference type="Pfam" id="PF01740">
    <property type="entry name" value="STAS"/>
    <property type="match status" value="1"/>
</dbReference>
<evidence type="ECO:0000313" key="4">
    <source>
        <dbReference type="EMBL" id="GAA5080878.1"/>
    </source>
</evidence>
<evidence type="ECO:0000313" key="5">
    <source>
        <dbReference type="Proteomes" id="UP001500124"/>
    </source>
</evidence>
<dbReference type="InterPro" id="IPR036513">
    <property type="entry name" value="STAS_dom_sf"/>
</dbReference>
<gene>
    <name evidence="4" type="ORF">GCM10023336_74330</name>
</gene>
<sequence>MRTPTRFNPENDTLGHRTANGWTVVSVTGEVDVCSAPGIRAAVVRLMDEGHRHFVLDLCGVTFLDSMGLGTIVALTKRLRPHGGSLLLTCADPRILRVFSIGGLRTVYTFYRTPAEATRRAPRGSGLEGWPHVHH</sequence>
<dbReference type="NCBIfam" id="TIGR00377">
    <property type="entry name" value="ant_ant_sig"/>
    <property type="match status" value="1"/>
</dbReference>
<evidence type="ECO:0000256" key="1">
    <source>
        <dbReference type="ARBA" id="ARBA00009013"/>
    </source>
</evidence>
<dbReference type="PANTHER" id="PTHR33495:SF2">
    <property type="entry name" value="ANTI-SIGMA FACTOR ANTAGONIST TM_1081-RELATED"/>
    <property type="match status" value="1"/>
</dbReference>
<dbReference type="SUPFAM" id="SSF52091">
    <property type="entry name" value="SpoIIaa-like"/>
    <property type="match status" value="1"/>
</dbReference>
<protein>
    <recommendedName>
        <fullName evidence="2">Anti-sigma factor antagonist</fullName>
    </recommendedName>
</protein>
<proteinExistence type="inferred from homology"/>
<dbReference type="InterPro" id="IPR002645">
    <property type="entry name" value="STAS_dom"/>
</dbReference>
<reference evidence="5" key="1">
    <citation type="journal article" date="2019" name="Int. J. Syst. Evol. Microbiol.">
        <title>The Global Catalogue of Microorganisms (GCM) 10K type strain sequencing project: providing services to taxonomists for standard genome sequencing and annotation.</title>
        <authorList>
            <consortium name="The Broad Institute Genomics Platform"/>
            <consortium name="The Broad Institute Genome Sequencing Center for Infectious Disease"/>
            <person name="Wu L."/>
            <person name="Ma J."/>
        </authorList>
    </citation>
    <scope>NUCLEOTIDE SEQUENCE [LARGE SCALE GENOMIC DNA]</scope>
    <source>
        <strain evidence="5">JCM 18410</strain>
    </source>
</reference>
<dbReference type="CDD" id="cd07043">
    <property type="entry name" value="STAS_anti-anti-sigma_factors"/>
    <property type="match status" value="1"/>
</dbReference>
<comment type="caution">
    <text evidence="4">The sequence shown here is derived from an EMBL/GenBank/DDBJ whole genome shotgun (WGS) entry which is preliminary data.</text>
</comment>
<dbReference type="Proteomes" id="UP001500124">
    <property type="component" value="Unassembled WGS sequence"/>
</dbReference>
<evidence type="ECO:0000256" key="2">
    <source>
        <dbReference type="RuleBase" id="RU003749"/>
    </source>
</evidence>
<dbReference type="PANTHER" id="PTHR33495">
    <property type="entry name" value="ANTI-SIGMA FACTOR ANTAGONIST TM_1081-RELATED-RELATED"/>
    <property type="match status" value="1"/>
</dbReference>